<name>A0A0F9BF59_9ZZZZ</name>
<dbReference type="AlphaFoldDB" id="A0A0F9BF59"/>
<gene>
    <name evidence="1" type="ORF">LCGC14_2797380</name>
</gene>
<protein>
    <submittedName>
        <fullName evidence="1">Uncharacterized protein</fullName>
    </submittedName>
</protein>
<proteinExistence type="predicted"/>
<evidence type="ECO:0000313" key="1">
    <source>
        <dbReference type="EMBL" id="KKK83041.1"/>
    </source>
</evidence>
<sequence>MFPDSISLQGDIGREMAVRDTTVIPGFIIITREDGTPVQYALSEILRAADIPTGLTFLQVQAVTALANLFVVLIRTLIDRKILDESFLENNDLDLDHIIYSIEQMGGSYHDPDIEVSGG</sequence>
<organism evidence="1">
    <name type="scientific">marine sediment metagenome</name>
    <dbReference type="NCBI Taxonomy" id="412755"/>
    <lineage>
        <taxon>unclassified sequences</taxon>
        <taxon>metagenomes</taxon>
        <taxon>ecological metagenomes</taxon>
    </lineage>
</organism>
<reference evidence="1" key="1">
    <citation type="journal article" date="2015" name="Nature">
        <title>Complex archaea that bridge the gap between prokaryotes and eukaryotes.</title>
        <authorList>
            <person name="Spang A."/>
            <person name="Saw J.H."/>
            <person name="Jorgensen S.L."/>
            <person name="Zaremba-Niedzwiedzka K."/>
            <person name="Martijn J."/>
            <person name="Lind A.E."/>
            <person name="van Eijk R."/>
            <person name="Schleper C."/>
            <person name="Guy L."/>
            <person name="Ettema T.J."/>
        </authorList>
    </citation>
    <scope>NUCLEOTIDE SEQUENCE</scope>
</reference>
<accession>A0A0F9BF59</accession>
<comment type="caution">
    <text evidence="1">The sequence shown here is derived from an EMBL/GenBank/DDBJ whole genome shotgun (WGS) entry which is preliminary data.</text>
</comment>
<dbReference type="EMBL" id="LAZR01052404">
    <property type="protein sequence ID" value="KKK83041.1"/>
    <property type="molecule type" value="Genomic_DNA"/>
</dbReference>